<dbReference type="InParanoid" id="A9WID3"/>
<dbReference type="EnsemblBacteria" id="ABY36425">
    <property type="protein sequence ID" value="ABY36425"/>
    <property type="gene ID" value="Caur_3235"/>
</dbReference>
<evidence type="ECO:0000313" key="3">
    <source>
        <dbReference type="Proteomes" id="UP000002008"/>
    </source>
</evidence>
<name>A9WID3_CHLAA</name>
<reference evidence="3" key="1">
    <citation type="journal article" date="2011" name="BMC Genomics">
        <title>Complete genome sequence of the filamentous anoxygenic phototrophic bacterium Chloroflexus aurantiacus.</title>
        <authorList>
            <person name="Tang K.H."/>
            <person name="Barry K."/>
            <person name="Chertkov O."/>
            <person name="Dalin E."/>
            <person name="Han C.S."/>
            <person name="Hauser L.J."/>
            <person name="Honchak B.M."/>
            <person name="Karbach L.E."/>
            <person name="Land M.L."/>
            <person name="Lapidus A."/>
            <person name="Larimer F.W."/>
            <person name="Mikhailova N."/>
            <person name="Pitluck S."/>
            <person name="Pierson B.K."/>
            <person name="Blankenship R.E."/>
        </authorList>
    </citation>
    <scope>NUCLEOTIDE SEQUENCE [LARGE SCALE GENOMIC DNA]</scope>
    <source>
        <strain evidence="3">ATCC 29366 / DSM 635 / J-10-fl</strain>
    </source>
</reference>
<proteinExistence type="predicted"/>
<organism evidence="2 3">
    <name type="scientific">Chloroflexus aurantiacus (strain ATCC 29366 / DSM 635 / J-10-fl)</name>
    <dbReference type="NCBI Taxonomy" id="324602"/>
    <lineage>
        <taxon>Bacteria</taxon>
        <taxon>Bacillati</taxon>
        <taxon>Chloroflexota</taxon>
        <taxon>Chloroflexia</taxon>
        <taxon>Chloroflexales</taxon>
        <taxon>Chloroflexineae</taxon>
        <taxon>Chloroflexaceae</taxon>
        <taxon>Chloroflexus</taxon>
    </lineage>
</organism>
<accession>A9WID3</accession>
<feature type="region of interest" description="Disordered" evidence="1">
    <location>
        <begin position="124"/>
        <end position="188"/>
    </location>
</feature>
<keyword evidence="3" id="KW-1185">Reference proteome</keyword>
<sequence>MAYFHPTGLSCPGCRRGIDAARCFRRTHRSRATVSRFRQCHGVYNVSTGIIVQGKQLRPAQVILLVRGVCNGEPSTVPATDVGISRTTVHTLRRAVQHTAWQRQPDTPLDDQDTETDELFQHAGETRNEAPRSNRSPATAGQPAAGARHRRTRPSADGGHGGQDERAGTAPGGAAHQPRYPGSARHSLYRCAGGGLYR</sequence>
<evidence type="ECO:0000256" key="1">
    <source>
        <dbReference type="SAM" id="MobiDB-lite"/>
    </source>
</evidence>
<dbReference type="HOGENOM" id="CLU_1275809_0_0_0"/>
<dbReference type="EMBL" id="CP000909">
    <property type="protein sequence ID" value="ABY36425.1"/>
    <property type="molecule type" value="Genomic_DNA"/>
</dbReference>
<gene>
    <name evidence="2" type="ordered locus">Caur_3235</name>
</gene>
<protein>
    <submittedName>
        <fullName evidence="2">Uncharacterized protein</fullName>
    </submittedName>
</protein>
<dbReference type="eggNOG" id="COG3677">
    <property type="taxonomic scope" value="Bacteria"/>
</dbReference>
<evidence type="ECO:0000313" key="2">
    <source>
        <dbReference type="EMBL" id="ABY36425.1"/>
    </source>
</evidence>
<dbReference type="AlphaFoldDB" id="A9WID3"/>
<dbReference type="Proteomes" id="UP000002008">
    <property type="component" value="Chromosome"/>
</dbReference>
<dbReference type="KEGG" id="cau:Caur_3235"/>